<evidence type="ECO:0000313" key="2">
    <source>
        <dbReference type="EMBL" id="ELK30490.1"/>
    </source>
</evidence>
<organism evidence="2 3">
    <name type="scientific">Myotis davidii</name>
    <name type="common">David's myotis</name>
    <dbReference type="NCBI Taxonomy" id="225400"/>
    <lineage>
        <taxon>Eukaryota</taxon>
        <taxon>Metazoa</taxon>
        <taxon>Chordata</taxon>
        <taxon>Craniata</taxon>
        <taxon>Vertebrata</taxon>
        <taxon>Euteleostomi</taxon>
        <taxon>Mammalia</taxon>
        <taxon>Eutheria</taxon>
        <taxon>Laurasiatheria</taxon>
        <taxon>Chiroptera</taxon>
        <taxon>Yangochiroptera</taxon>
        <taxon>Vespertilionidae</taxon>
        <taxon>Myotis</taxon>
    </lineage>
</organism>
<evidence type="ECO:0000256" key="1">
    <source>
        <dbReference type="SAM" id="Phobius"/>
    </source>
</evidence>
<keyword evidence="1" id="KW-0812">Transmembrane</keyword>
<reference evidence="3" key="1">
    <citation type="journal article" date="2013" name="Science">
        <title>Comparative analysis of bat genomes provides insight into the evolution of flight and immunity.</title>
        <authorList>
            <person name="Zhang G."/>
            <person name="Cowled C."/>
            <person name="Shi Z."/>
            <person name="Huang Z."/>
            <person name="Bishop-Lilly K.A."/>
            <person name="Fang X."/>
            <person name="Wynne J.W."/>
            <person name="Xiong Z."/>
            <person name="Baker M.L."/>
            <person name="Zhao W."/>
            <person name="Tachedjian M."/>
            <person name="Zhu Y."/>
            <person name="Zhou P."/>
            <person name="Jiang X."/>
            <person name="Ng J."/>
            <person name="Yang L."/>
            <person name="Wu L."/>
            <person name="Xiao J."/>
            <person name="Feng Y."/>
            <person name="Chen Y."/>
            <person name="Sun X."/>
            <person name="Zhang Y."/>
            <person name="Marsh G.A."/>
            <person name="Crameri G."/>
            <person name="Broder C.C."/>
            <person name="Frey K.G."/>
            <person name="Wang L.F."/>
            <person name="Wang J."/>
        </authorList>
    </citation>
    <scope>NUCLEOTIDE SEQUENCE [LARGE SCALE GENOMIC DNA]</scope>
</reference>
<proteinExistence type="predicted"/>
<accession>L5LWV1</accession>
<name>L5LWV1_MYODS</name>
<evidence type="ECO:0000313" key="3">
    <source>
        <dbReference type="Proteomes" id="UP000010556"/>
    </source>
</evidence>
<keyword evidence="3" id="KW-1185">Reference proteome</keyword>
<gene>
    <name evidence="2" type="ORF">MDA_GLEAN10000757</name>
</gene>
<keyword evidence="1" id="KW-0472">Membrane</keyword>
<dbReference type="EMBL" id="KB106863">
    <property type="protein sequence ID" value="ELK30490.1"/>
    <property type="molecule type" value="Genomic_DNA"/>
</dbReference>
<keyword evidence="1" id="KW-1133">Transmembrane helix</keyword>
<dbReference type="Proteomes" id="UP000010556">
    <property type="component" value="Unassembled WGS sequence"/>
</dbReference>
<sequence>MESYLSTHSKAAGFAPTRHQHSSLAKDMKTASYMEMLVAGGPALHGPGEPQSSPMGVTVVLGVPWCSAVGCSFWKGEHEAHFSDIGVAALLDQLLWVKLPMIPGSSNLYYMMKLSEKVIFAFMLVVFAHVYLLLK</sequence>
<feature type="transmembrane region" description="Helical" evidence="1">
    <location>
        <begin position="118"/>
        <end position="134"/>
    </location>
</feature>
<dbReference type="AlphaFoldDB" id="L5LWV1"/>
<protein>
    <submittedName>
        <fullName evidence="2">Uncharacterized protein</fullName>
    </submittedName>
</protein>